<name>A0A6J6X3K6_9ZZZZ</name>
<organism evidence="1">
    <name type="scientific">freshwater metagenome</name>
    <dbReference type="NCBI Taxonomy" id="449393"/>
    <lineage>
        <taxon>unclassified sequences</taxon>
        <taxon>metagenomes</taxon>
        <taxon>ecological metagenomes</taxon>
    </lineage>
</organism>
<reference evidence="1" key="1">
    <citation type="submission" date="2020-05" db="EMBL/GenBank/DDBJ databases">
        <authorList>
            <person name="Chiriac C."/>
            <person name="Salcher M."/>
            <person name="Ghai R."/>
            <person name="Kavagutti S V."/>
        </authorList>
    </citation>
    <scope>NUCLEOTIDE SEQUENCE</scope>
</reference>
<gene>
    <name evidence="1" type="ORF">UFOPK2958_01284</name>
</gene>
<dbReference type="AlphaFoldDB" id="A0A6J6X3K6"/>
<proteinExistence type="predicted"/>
<sequence>MVTTLSPRHVLARATYDQNGLHVGATVNGLIDQELEGGRGTAAITTVGRNNETTVGIKNAIRECFRGEATKDDRVGGPETSAGQHGHHCFGDHRHIDRDTVAGLHAERRQSVGRLGDTNEQVGVGNGEVVLFGLTDPVKSHPITEPVGHVAIDAVNAGVESSVREPLGEWWVPLQSRRGLLVPGQTFSLLAPPGNWIGVSGGVEILVSVGRGHEFGGRRKGPAFIQ</sequence>
<accession>A0A6J6X3K6</accession>
<dbReference type="AntiFam" id="ANF00075">
    <property type="entry name" value="Shadow ORF (opposite prpE)"/>
</dbReference>
<evidence type="ECO:0000313" key="1">
    <source>
        <dbReference type="EMBL" id="CAB4791971.1"/>
    </source>
</evidence>
<dbReference type="EMBL" id="CAFAAB010000177">
    <property type="protein sequence ID" value="CAB4791971.1"/>
    <property type="molecule type" value="Genomic_DNA"/>
</dbReference>
<protein>
    <submittedName>
        <fullName evidence="1">Unannotated protein</fullName>
    </submittedName>
</protein>